<dbReference type="Proteomes" id="UP000054477">
    <property type="component" value="Unassembled WGS sequence"/>
</dbReference>
<name>A0A0C9WTX0_9AGAR</name>
<proteinExistence type="predicted"/>
<dbReference type="OrthoDB" id="25778at2759"/>
<reference evidence="1 2" key="1">
    <citation type="submission" date="2014-04" db="EMBL/GenBank/DDBJ databases">
        <authorList>
            <consortium name="DOE Joint Genome Institute"/>
            <person name="Kuo A."/>
            <person name="Kohler A."/>
            <person name="Nagy L.G."/>
            <person name="Floudas D."/>
            <person name="Copeland A."/>
            <person name="Barry K.W."/>
            <person name="Cichocki N."/>
            <person name="Veneault-Fourrey C."/>
            <person name="LaButti K."/>
            <person name="Lindquist E.A."/>
            <person name="Lipzen A."/>
            <person name="Lundell T."/>
            <person name="Morin E."/>
            <person name="Murat C."/>
            <person name="Sun H."/>
            <person name="Tunlid A."/>
            <person name="Henrissat B."/>
            <person name="Grigoriev I.V."/>
            <person name="Hibbett D.S."/>
            <person name="Martin F."/>
            <person name="Nordberg H.P."/>
            <person name="Cantor M.N."/>
            <person name="Hua S.X."/>
        </authorList>
    </citation>
    <scope>NUCLEOTIDE SEQUENCE [LARGE SCALE GENOMIC DNA]</scope>
    <source>
        <strain evidence="1 2">LaAM-08-1</strain>
    </source>
</reference>
<evidence type="ECO:0000313" key="1">
    <source>
        <dbReference type="EMBL" id="KIJ91843.1"/>
    </source>
</evidence>
<gene>
    <name evidence="1" type="ORF">K443DRAFT_467836</name>
</gene>
<evidence type="ECO:0000313" key="2">
    <source>
        <dbReference type="Proteomes" id="UP000054477"/>
    </source>
</evidence>
<accession>A0A0C9WTX0</accession>
<keyword evidence="2" id="KW-1185">Reference proteome</keyword>
<dbReference type="HOGENOM" id="CLU_1927960_0_0_1"/>
<reference evidence="2" key="2">
    <citation type="submission" date="2015-01" db="EMBL/GenBank/DDBJ databases">
        <title>Evolutionary Origins and Diversification of the Mycorrhizal Mutualists.</title>
        <authorList>
            <consortium name="DOE Joint Genome Institute"/>
            <consortium name="Mycorrhizal Genomics Consortium"/>
            <person name="Kohler A."/>
            <person name="Kuo A."/>
            <person name="Nagy L.G."/>
            <person name="Floudas D."/>
            <person name="Copeland A."/>
            <person name="Barry K.W."/>
            <person name="Cichocki N."/>
            <person name="Veneault-Fourrey C."/>
            <person name="LaButti K."/>
            <person name="Lindquist E.A."/>
            <person name="Lipzen A."/>
            <person name="Lundell T."/>
            <person name="Morin E."/>
            <person name="Murat C."/>
            <person name="Riley R."/>
            <person name="Ohm R."/>
            <person name="Sun H."/>
            <person name="Tunlid A."/>
            <person name="Henrissat B."/>
            <person name="Grigoriev I.V."/>
            <person name="Hibbett D.S."/>
            <person name="Martin F."/>
        </authorList>
    </citation>
    <scope>NUCLEOTIDE SEQUENCE [LARGE SCALE GENOMIC DNA]</scope>
    <source>
        <strain evidence="2">LaAM-08-1</strain>
    </source>
</reference>
<sequence>MGVTPLVRLRGVKSQRVSPPSALEYHQSSIAPLTFIFLNPSDVRIHPNILPSLPTVVDPTLSSPLPLAAPKIAHETTKMFSCSILRMGCSPFGHSQSNTIQRNQVCLLPSSRRPFLPPRAFRSLGWVPRGG</sequence>
<protein>
    <submittedName>
        <fullName evidence="1">Uncharacterized protein</fullName>
    </submittedName>
</protein>
<dbReference type="AlphaFoldDB" id="A0A0C9WTX0"/>
<dbReference type="EMBL" id="KN838961">
    <property type="protein sequence ID" value="KIJ91843.1"/>
    <property type="molecule type" value="Genomic_DNA"/>
</dbReference>
<organism evidence="1 2">
    <name type="scientific">Laccaria amethystina LaAM-08-1</name>
    <dbReference type="NCBI Taxonomy" id="1095629"/>
    <lineage>
        <taxon>Eukaryota</taxon>
        <taxon>Fungi</taxon>
        <taxon>Dikarya</taxon>
        <taxon>Basidiomycota</taxon>
        <taxon>Agaricomycotina</taxon>
        <taxon>Agaricomycetes</taxon>
        <taxon>Agaricomycetidae</taxon>
        <taxon>Agaricales</taxon>
        <taxon>Agaricineae</taxon>
        <taxon>Hydnangiaceae</taxon>
        <taxon>Laccaria</taxon>
    </lineage>
</organism>